<accession>A0A9N9A279</accession>
<feature type="compositionally biased region" description="Pro residues" evidence="1">
    <location>
        <begin position="352"/>
        <end position="362"/>
    </location>
</feature>
<dbReference type="AlphaFoldDB" id="A0A9N9A279"/>
<feature type="compositionally biased region" description="Low complexity" evidence="1">
    <location>
        <begin position="470"/>
        <end position="507"/>
    </location>
</feature>
<feature type="region of interest" description="Disordered" evidence="1">
    <location>
        <begin position="391"/>
        <end position="431"/>
    </location>
</feature>
<organism evidence="2 3">
    <name type="scientific">Paraglomus brasilianum</name>
    <dbReference type="NCBI Taxonomy" id="144538"/>
    <lineage>
        <taxon>Eukaryota</taxon>
        <taxon>Fungi</taxon>
        <taxon>Fungi incertae sedis</taxon>
        <taxon>Mucoromycota</taxon>
        <taxon>Glomeromycotina</taxon>
        <taxon>Glomeromycetes</taxon>
        <taxon>Paraglomerales</taxon>
        <taxon>Paraglomeraceae</taxon>
        <taxon>Paraglomus</taxon>
    </lineage>
</organism>
<feature type="compositionally biased region" description="Low complexity" evidence="1">
    <location>
        <begin position="59"/>
        <end position="70"/>
    </location>
</feature>
<proteinExistence type="predicted"/>
<keyword evidence="3" id="KW-1185">Reference proteome</keyword>
<evidence type="ECO:0000313" key="2">
    <source>
        <dbReference type="EMBL" id="CAG8516985.1"/>
    </source>
</evidence>
<feature type="compositionally biased region" description="Low complexity" evidence="1">
    <location>
        <begin position="391"/>
        <end position="417"/>
    </location>
</feature>
<feature type="region of interest" description="Disordered" evidence="1">
    <location>
        <begin position="256"/>
        <end position="335"/>
    </location>
</feature>
<sequence>MQNRVAFIDFLQGVLNLNPIERWSPQQAKLHPFITGEKFVGKFTPPMQPKSSKVNERTAASSVSNASQSSTKLPPASFKQSSTSGNSRNNKGMGISISDASKGGLPTHRDDASILSHILSKSSTNSKQTTLTPKSASSQRPRASTIGNIQVPPQLQRAAALAYPVHSDSFSERSKVLREKDARRLPQHYPHLQYVEEHDQQDIPQFSVVVDSNDSHTSDNSETVGIRIQNESHKRSTGHVISDNRSSGIMLGGMSTIGHTIKDKNDLGDMSGSPGLPLHLPHQYNQTSRQHRPESPREITTGWSLSSTSHRPPLPQPPPPIHHSYQQSQIHRHSSPLPVASTNAITSIINHHPPPPPPPPPSQRQSHYHNSSYATTELPYYKNSAHNYSANSSSLYSNNPQQTTHHPLPLPPVHQQQSAVAGNYHQGPILPSSHEHYQYQYVQYPPQYNNGHRHHRISPSTSPSYPPSTSPGSYQGPGSLTQSTSSSSQSASFLPTHHQTTHNTHTTIRPSPNSYAAVVDTNNSSNQHSHHHKHQINNHEPRYSNRREINTMP</sequence>
<dbReference type="EMBL" id="CAJVPI010000307">
    <property type="protein sequence ID" value="CAG8516985.1"/>
    <property type="molecule type" value="Genomic_DNA"/>
</dbReference>
<gene>
    <name evidence="2" type="ORF">PBRASI_LOCUS3417</name>
</gene>
<dbReference type="Proteomes" id="UP000789739">
    <property type="component" value="Unassembled WGS sequence"/>
</dbReference>
<feature type="compositionally biased region" description="Polar residues" evidence="1">
    <location>
        <begin position="78"/>
        <end position="90"/>
    </location>
</feature>
<feature type="region of interest" description="Disordered" evidence="1">
    <location>
        <begin position="41"/>
        <end position="143"/>
    </location>
</feature>
<comment type="caution">
    <text evidence="2">The sequence shown here is derived from an EMBL/GenBank/DDBJ whole genome shotgun (WGS) entry which is preliminary data.</text>
</comment>
<dbReference type="OrthoDB" id="9332038at2759"/>
<feature type="compositionally biased region" description="Polar residues" evidence="1">
    <location>
        <begin position="119"/>
        <end position="143"/>
    </location>
</feature>
<feature type="compositionally biased region" description="Pro residues" evidence="1">
    <location>
        <begin position="312"/>
        <end position="321"/>
    </location>
</feature>
<evidence type="ECO:0000256" key="1">
    <source>
        <dbReference type="SAM" id="MobiDB-lite"/>
    </source>
</evidence>
<feature type="compositionally biased region" description="Basic and acidic residues" evidence="1">
    <location>
        <begin position="537"/>
        <end position="553"/>
    </location>
</feature>
<feature type="region of interest" description="Disordered" evidence="1">
    <location>
        <begin position="347"/>
        <end position="369"/>
    </location>
</feature>
<evidence type="ECO:0000313" key="3">
    <source>
        <dbReference type="Proteomes" id="UP000789739"/>
    </source>
</evidence>
<name>A0A9N9A279_9GLOM</name>
<protein>
    <submittedName>
        <fullName evidence="2">4581_t:CDS:1</fullName>
    </submittedName>
</protein>
<reference evidence="2" key="1">
    <citation type="submission" date="2021-06" db="EMBL/GenBank/DDBJ databases">
        <authorList>
            <person name="Kallberg Y."/>
            <person name="Tangrot J."/>
            <person name="Rosling A."/>
        </authorList>
    </citation>
    <scope>NUCLEOTIDE SEQUENCE</scope>
    <source>
        <strain evidence="2">BR232B</strain>
    </source>
</reference>
<feature type="region of interest" description="Disordered" evidence="1">
    <location>
        <begin position="445"/>
        <end position="553"/>
    </location>
</feature>